<accession>A0A7I7PJE1</accession>
<proteinExistence type="predicted"/>
<dbReference type="KEGG" id="mnv:MNVI_39830"/>
<dbReference type="InterPro" id="IPR034660">
    <property type="entry name" value="DinB/YfiT-like"/>
</dbReference>
<organism evidence="1 2">
    <name type="scientific">Mycobacterium noviomagense</name>
    <dbReference type="NCBI Taxonomy" id="459858"/>
    <lineage>
        <taxon>Bacteria</taxon>
        <taxon>Bacillati</taxon>
        <taxon>Actinomycetota</taxon>
        <taxon>Actinomycetes</taxon>
        <taxon>Mycobacteriales</taxon>
        <taxon>Mycobacteriaceae</taxon>
        <taxon>Mycobacterium</taxon>
    </lineage>
</organism>
<evidence type="ECO:0008006" key="3">
    <source>
        <dbReference type="Google" id="ProtNLM"/>
    </source>
</evidence>
<dbReference type="AlphaFoldDB" id="A0A7I7PJE1"/>
<dbReference type="EMBL" id="AP022583">
    <property type="protein sequence ID" value="BBY08665.1"/>
    <property type="molecule type" value="Genomic_DNA"/>
</dbReference>
<dbReference type="SUPFAM" id="SSF109854">
    <property type="entry name" value="DinB/YfiT-like putative metalloenzymes"/>
    <property type="match status" value="1"/>
</dbReference>
<evidence type="ECO:0000313" key="1">
    <source>
        <dbReference type="EMBL" id="BBY08665.1"/>
    </source>
</evidence>
<name>A0A7I7PJE1_9MYCO</name>
<dbReference type="SUPFAM" id="SSF55718">
    <property type="entry name" value="SCP-like"/>
    <property type="match status" value="1"/>
</dbReference>
<sequence>MKTAPVMPAGPTDDVSRADGATRAAFAEAIGRSAELWRRIDNPSAPVPGLAWNVGQTAAHVVGDLSEYTEALSSHVNGRDVSSELPDERPWRLRTAVNAHHLTVVPERDPRRLADMLEQTAVRYLAAAATVDASDPPAIATADGLVLEPALMTCLLLGEQLVHGLDIARAAHQPWSIRREDALLVLPAVLALAPKYLRPDRSRGVQVSFELRLRGGPRYRMTVDDGTGVVGPAGERADCVITADPATFLLVGYGRVPQWAQILRSKLRASGRKPWLAAKFGTLLASP</sequence>
<protein>
    <recommendedName>
        <fullName evidence="3">Mycothiol-dependent maleylpyruvate isomerase metal-binding domain-containing protein</fullName>
    </recommendedName>
</protein>
<dbReference type="InterPro" id="IPR036527">
    <property type="entry name" value="SCP2_sterol-bd_dom_sf"/>
</dbReference>
<evidence type="ECO:0000313" key="2">
    <source>
        <dbReference type="Proteomes" id="UP000466894"/>
    </source>
</evidence>
<gene>
    <name evidence="1" type="ORF">MNVI_39830</name>
</gene>
<dbReference type="RefSeq" id="WP_232070283.1">
    <property type="nucleotide sequence ID" value="NZ_AP022583.1"/>
</dbReference>
<reference evidence="1 2" key="1">
    <citation type="journal article" date="2019" name="Emerg. Microbes Infect.">
        <title>Comprehensive subspecies identification of 175 nontuberculous mycobacteria species based on 7547 genomic profiles.</title>
        <authorList>
            <person name="Matsumoto Y."/>
            <person name="Kinjo T."/>
            <person name="Motooka D."/>
            <person name="Nabeya D."/>
            <person name="Jung N."/>
            <person name="Uechi K."/>
            <person name="Horii T."/>
            <person name="Iida T."/>
            <person name="Fujita J."/>
            <person name="Nakamura S."/>
        </authorList>
    </citation>
    <scope>NUCLEOTIDE SEQUENCE [LARGE SCALE GENOMIC DNA]</scope>
    <source>
        <strain evidence="1 2">JCM 16367</strain>
    </source>
</reference>
<dbReference type="Proteomes" id="UP000466894">
    <property type="component" value="Chromosome"/>
</dbReference>